<dbReference type="EMBL" id="CP133772">
    <property type="protein sequence ID" value="WYX99488.1"/>
    <property type="molecule type" value="Genomic_DNA"/>
</dbReference>
<keyword evidence="2" id="KW-0547">Nucleotide-binding</keyword>
<dbReference type="RefSeq" id="WP_393971462.1">
    <property type="nucleotide sequence ID" value="NZ_CP133772.1"/>
</dbReference>
<keyword evidence="4" id="KW-0342">GTP-binding</keyword>
<dbReference type="Proteomes" id="UP001451606">
    <property type="component" value="Chromosome"/>
</dbReference>
<accession>A0AAX4NDS3</accession>
<dbReference type="GO" id="GO:0005525">
    <property type="term" value="F:GTP binding"/>
    <property type="evidence" value="ECO:0007669"/>
    <property type="project" value="UniProtKB-KW"/>
</dbReference>
<dbReference type="InterPro" id="IPR052040">
    <property type="entry name" value="GTPase/Isobutyryl-CoA_mutase"/>
</dbReference>
<dbReference type="NCBIfam" id="TIGR00750">
    <property type="entry name" value="lao"/>
    <property type="match status" value="1"/>
</dbReference>
<dbReference type="PANTHER" id="PTHR43087">
    <property type="entry name" value="LYSINE/ARGININE/ORNITHINE TRANSPORT SYSTEM KINASE"/>
    <property type="match status" value="1"/>
</dbReference>
<gene>
    <name evidence="7" type="primary">meaB</name>
    <name evidence="7" type="ORF">OXIME_000019</name>
</gene>
<evidence type="ECO:0000313" key="7">
    <source>
        <dbReference type="EMBL" id="WYX99488.1"/>
    </source>
</evidence>
<keyword evidence="8" id="KW-1185">Reference proteome</keyword>
<dbReference type="InterPro" id="IPR005129">
    <property type="entry name" value="GTPase_ArgK"/>
</dbReference>
<reference evidence="7 8" key="1">
    <citation type="submission" date="2023-09" db="EMBL/GenBank/DDBJ databases">
        <authorList>
            <person name="Golyshina O.V."/>
            <person name="Lunev E.A."/>
            <person name="Bargiela R."/>
            <person name="Gaines M.C."/>
            <person name="Daum B."/>
            <person name="Bale N.J."/>
            <person name="Koenen M."/>
            <person name="Sinninghe Damst J.S."/>
            <person name="Yakimov M."/>
            <person name="Golyshin P.N."/>
        </authorList>
    </citation>
    <scope>NUCLEOTIDE SEQUENCE [LARGE SCALE GENOMIC DNA]</scope>
    <source>
        <strain evidence="7 8">M1</strain>
    </source>
</reference>
<dbReference type="KEGG" id="omr:OXIME_000019"/>
<dbReference type="Gene3D" id="3.40.50.300">
    <property type="entry name" value="P-loop containing nucleotide triphosphate hydrolases"/>
    <property type="match status" value="1"/>
</dbReference>
<protein>
    <submittedName>
        <fullName evidence="7">Methylmalonyl Co-A mutase-associated GTPase MeaB</fullName>
    </submittedName>
</protein>
<sequence>MELKNILEGIGRSDTRSVARAISMVETQSMHMERNLIIKGIYPKTGHAGIIGITGPPGIGKSTMIGNLCKMISSENFKVSVLAVDASSPFSGGSLLGNRIRMQENLSRYGVFMRSLANRGLNGGLSRAVWDAVDILDAAGNDFIIVETVGAGQADLDIVNLADTVIVVLGPGLGDQIQAIKAGIMEIGHIFVVNKIDREGSFIAMKDLEETLAFTTQGDWKIPVYGINSLTMEGYDPLISGIKNHTALAKSSPDFRRKRYKEEMRIVMQDEVTRIINRKFNEMILENGEIDSLIESKIDPYSAARKILKGLDC</sequence>
<dbReference type="InterPro" id="IPR027417">
    <property type="entry name" value="P-loop_NTPase"/>
</dbReference>
<dbReference type="GeneID" id="95966743"/>
<evidence type="ECO:0000256" key="1">
    <source>
        <dbReference type="ARBA" id="ARBA00009625"/>
    </source>
</evidence>
<evidence type="ECO:0000313" key="8">
    <source>
        <dbReference type="Proteomes" id="UP001451606"/>
    </source>
</evidence>
<dbReference type="AlphaFoldDB" id="A0AAX4NDS3"/>
<evidence type="ECO:0000256" key="3">
    <source>
        <dbReference type="ARBA" id="ARBA00022801"/>
    </source>
</evidence>
<keyword evidence="3" id="KW-0378">Hydrolase</keyword>
<evidence type="ECO:0000259" key="6">
    <source>
        <dbReference type="SMART" id="SM00382"/>
    </source>
</evidence>
<evidence type="ECO:0000256" key="2">
    <source>
        <dbReference type="ARBA" id="ARBA00022741"/>
    </source>
</evidence>
<dbReference type="InterPro" id="IPR003593">
    <property type="entry name" value="AAA+_ATPase"/>
</dbReference>
<feature type="domain" description="AAA+ ATPase" evidence="6">
    <location>
        <begin position="47"/>
        <end position="308"/>
    </location>
</feature>
<dbReference type="PANTHER" id="PTHR43087:SF1">
    <property type="entry name" value="LAO_AO TRANSPORT SYSTEM ATPASE"/>
    <property type="match status" value="1"/>
</dbReference>
<dbReference type="Pfam" id="PF03308">
    <property type="entry name" value="MeaB"/>
    <property type="match status" value="1"/>
</dbReference>
<comment type="similarity">
    <text evidence="1">Belongs to the SIMIBI class G3E GTPase family. ArgK/MeaB subfamily.</text>
</comment>
<dbReference type="SUPFAM" id="SSF52540">
    <property type="entry name" value="P-loop containing nucleoside triphosphate hydrolases"/>
    <property type="match status" value="1"/>
</dbReference>
<name>A0AAX4NDS3_9ARCH</name>
<keyword evidence="5" id="KW-0143">Chaperone</keyword>
<proteinExistence type="inferred from homology"/>
<organism evidence="7 8">
    <name type="scientific">Oxyplasma meridianum</name>
    <dbReference type="NCBI Taxonomy" id="3073602"/>
    <lineage>
        <taxon>Archaea</taxon>
        <taxon>Methanobacteriati</taxon>
        <taxon>Thermoplasmatota</taxon>
        <taxon>Thermoplasmata</taxon>
        <taxon>Thermoplasmatales</taxon>
        <taxon>Thermoplasmataceae</taxon>
        <taxon>Oxyplasma</taxon>
    </lineage>
</organism>
<evidence type="ECO:0000256" key="4">
    <source>
        <dbReference type="ARBA" id="ARBA00023134"/>
    </source>
</evidence>
<evidence type="ECO:0000256" key="5">
    <source>
        <dbReference type="ARBA" id="ARBA00023186"/>
    </source>
</evidence>
<dbReference type="SMART" id="SM00382">
    <property type="entry name" value="AAA"/>
    <property type="match status" value="1"/>
</dbReference>
<dbReference type="GO" id="GO:0003924">
    <property type="term" value="F:GTPase activity"/>
    <property type="evidence" value="ECO:0007669"/>
    <property type="project" value="InterPro"/>
</dbReference>